<dbReference type="EMBL" id="JAQGLA010000002">
    <property type="protein sequence ID" value="MDA3624283.1"/>
    <property type="molecule type" value="Genomic_DNA"/>
</dbReference>
<keyword evidence="2" id="KW-1185">Reference proteome</keyword>
<accession>A0ABT4URD8</accession>
<proteinExistence type="predicted"/>
<dbReference type="Proteomes" id="UP001210380">
    <property type="component" value="Unassembled WGS sequence"/>
</dbReference>
<organism evidence="1 2">
    <name type="scientific">Saccharopolyspora oryzae</name>
    <dbReference type="NCBI Taxonomy" id="2997343"/>
    <lineage>
        <taxon>Bacteria</taxon>
        <taxon>Bacillati</taxon>
        <taxon>Actinomycetota</taxon>
        <taxon>Actinomycetes</taxon>
        <taxon>Pseudonocardiales</taxon>
        <taxon>Pseudonocardiaceae</taxon>
        <taxon>Saccharopolyspora</taxon>
    </lineage>
</organism>
<evidence type="ECO:0000313" key="2">
    <source>
        <dbReference type="Proteomes" id="UP001210380"/>
    </source>
</evidence>
<protein>
    <submittedName>
        <fullName evidence="1">Uncharacterized protein</fullName>
    </submittedName>
</protein>
<name>A0ABT4URD8_9PSEU</name>
<comment type="caution">
    <text evidence="1">The sequence shown here is derived from an EMBL/GenBank/DDBJ whole genome shotgun (WGS) entry which is preliminary data.</text>
</comment>
<sequence>MSLTPDTTPVYLVQHAVQALRSPYSDEHRALVNGRLVGDIGDLRLALAELLLGVYEDWVTAHQLRRAFAGYEEPHGRAEKAAYRLALLALGLEAPPKKDVPPLEDEAA</sequence>
<reference evidence="1 2" key="1">
    <citation type="submission" date="2022-11" db="EMBL/GenBank/DDBJ databases">
        <title>Draft genome sequence of Saccharopolyspora sp. WRP15-2 isolated from rhizosphere soils of wild rice in Thailand.</title>
        <authorList>
            <person name="Duangmal K."/>
            <person name="Kammanee S."/>
            <person name="Muangham S."/>
        </authorList>
    </citation>
    <scope>NUCLEOTIDE SEQUENCE [LARGE SCALE GENOMIC DNA]</scope>
    <source>
        <strain evidence="1 2">WRP15-2</strain>
    </source>
</reference>
<evidence type="ECO:0000313" key="1">
    <source>
        <dbReference type="EMBL" id="MDA3624283.1"/>
    </source>
</evidence>
<dbReference type="RefSeq" id="WP_270946846.1">
    <property type="nucleotide sequence ID" value="NZ_JAQGLA010000002.1"/>
</dbReference>
<gene>
    <name evidence="1" type="ORF">OU415_02475</name>
</gene>